<gene>
    <name evidence="1" type="ORF">FC19_GL000742</name>
</gene>
<accession>A0A0R2CYT8</accession>
<dbReference type="EMBL" id="AYZD01000015">
    <property type="protein sequence ID" value="KRM96450.1"/>
    <property type="molecule type" value="Genomic_DNA"/>
</dbReference>
<dbReference type="STRING" id="1423725.FC19_GL000742"/>
<dbReference type="RefSeq" id="WP_201782311.1">
    <property type="nucleotide sequence ID" value="NZ_AYZD01000015.1"/>
</dbReference>
<name>A0A0R2CYT8_9LACO</name>
<evidence type="ECO:0000313" key="1">
    <source>
        <dbReference type="EMBL" id="KRM96450.1"/>
    </source>
</evidence>
<keyword evidence="2" id="KW-1185">Reference proteome</keyword>
<comment type="caution">
    <text evidence="1">The sequence shown here is derived from an EMBL/GenBank/DDBJ whole genome shotgun (WGS) entry which is preliminary data.</text>
</comment>
<dbReference type="Proteomes" id="UP000051015">
    <property type="component" value="Unassembled WGS sequence"/>
</dbReference>
<organism evidence="1 2">
    <name type="scientific">Liquorilactobacillus aquaticus DSM 21051</name>
    <dbReference type="NCBI Taxonomy" id="1423725"/>
    <lineage>
        <taxon>Bacteria</taxon>
        <taxon>Bacillati</taxon>
        <taxon>Bacillota</taxon>
        <taxon>Bacilli</taxon>
        <taxon>Lactobacillales</taxon>
        <taxon>Lactobacillaceae</taxon>
        <taxon>Liquorilactobacillus</taxon>
    </lineage>
</organism>
<sequence>MVKEYIQQANDLNPLHVGLNKIVPGNLLVDQLENYCMDLKKTALKHLKIKFIKSLRTNERIMIEISGKSFNIKRIQHGKAVLVAFGSWE</sequence>
<dbReference type="AlphaFoldDB" id="A0A0R2CYT8"/>
<protein>
    <submittedName>
        <fullName evidence="1">Uncharacterized protein</fullName>
    </submittedName>
</protein>
<evidence type="ECO:0000313" key="2">
    <source>
        <dbReference type="Proteomes" id="UP000051015"/>
    </source>
</evidence>
<reference evidence="1 2" key="1">
    <citation type="journal article" date="2015" name="Genome Announc.">
        <title>Expanding the biotechnology potential of lactobacilli through comparative genomics of 213 strains and associated genera.</title>
        <authorList>
            <person name="Sun Z."/>
            <person name="Harris H.M."/>
            <person name="McCann A."/>
            <person name="Guo C."/>
            <person name="Argimon S."/>
            <person name="Zhang W."/>
            <person name="Yang X."/>
            <person name="Jeffery I.B."/>
            <person name="Cooney J.C."/>
            <person name="Kagawa T.F."/>
            <person name="Liu W."/>
            <person name="Song Y."/>
            <person name="Salvetti E."/>
            <person name="Wrobel A."/>
            <person name="Rasinkangas P."/>
            <person name="Parkhill J."/>
            <person name="Rea M.C."/>
            <person name="O'Sullivan O."/>
            <person name="Ritari J."/>
            <person name="Douillard F.P."/>
            <person name="Paul Ross R."/>
            <person name="Yang R."/>
            <person name="Briner A.E."/>
            <person name="Felis G.E."/>
            <person name="de Vos W.M."/>
            <person name="Barrangou R."/>
            <person name="Klaenhammer T.R."/>
            <person name="Caufield P.W."/>
            <person name="Cui Y."/>
            <person name="Zhang H."/>
            <person name="O'Toole P.W."/>
        </authorList>
    </citation>
    <scope>NUCLEOTIDE SEQUENCE [LARGE SCALE GENOMIC DNA]</scope>
    <source>
        <strain evidence="1 2">DSM 21051</strain>
    </source>
</reference>
<dbReference type="PATRIC" id="fig|1423725.3.peg.766"/>
<proteinExistence type="predicted"/>